<accession>A0A151A9I6</accession>
<reference evidence="1 2" key="1">
    <citation type="submission" date="2016-02" db="EMBL/GenBank/DDBJ databases">
        <title>Genome sequence of Halalkalicoccus paucihalophilus DSM 24557.</title>
        <authorList>
            <person name="Poehlein A."/>
            <person name="Daniel R."/>
        </authorList>
    </citation>
    <scope>NUCLEOTIDE SEQUENCE [LARGE SCALE GENOMIC DNA]</scope>
    <source>
        <strain evidence="1 2">DSM 24557</strain>
    </source>
</reference>
<dbReference type="Proteomes" id="UP000075321">
    <property type="component" value="Unassembled WGS sequence"/>
</dbReference>
<keyword evidence="2" id="KW-1185">Reference proteome</keyword>
<comment type="caution">
    <text evidence="1">The sequence shown here is derived from an EMBL/GenBank/DDBJ whole genome shotgun (WGS) entry which is preliminary data.</text>
</comment>
<dbReference type="AlphaFoldDB" id="A0A151A9I6"/>
<organism evidence="1 2">
    <name type="scientific">Halalkalicoccus paucihalophilus</name>
    <dbReference type="NCBI Taxonomy" id="1008153"/>
    <lineage>
        <taxon>Archaea</taxon>
        <taxon>Methanobacteriati</taxon>
        <taxon>Methanobacteriota</taxon>
        <taxon>Stenosarchaea group</taxon>
        <taxon>Halobacteria</taxon>
        <taxon>Halobacteriales</taxon>
        <taxon>Halococcaceae</taxon>
        <taxon>Halalkalicoccus</taxon>
    </lineage>
</organism>
<proteinExistence type="predicted"/>
<gene>
    <name evidence="1" type="ORF">HAPAU_36910</name>
</gene>
<name>A0A151A9I6_9EURY</name>
<evidence type="ECO:0000313" key="1">
    <source>
        <dbReference type="EMBL" id="KYH24220.1"/>
    </source>
</evidence>
<protein>
    <submittedName>
        <fullName evidence="1">Uncharacterized protein</fullName>
    </submittedName>
</protein>
<evidence type="ECO:0000313" key="2">
    <source>
        <dbReference type="Proteomes" id="UP000075321"/>
    </source>
</evidence>
<sequence>MPASMKLMTILVSNDCVTALMGIDLKTLQELLQNMK</sequence>
<dbReference type="PATRIC" id="fig|1008153.3.peg.3918"/>
<dbReference type="EMBL" id="LTAZ01000015">
    <property type="protein sequence ID" value="KYH24220.1"/>
    <property type="molecule type" value="Genomic_DNA"/>
</dbReference>